<organism evidence="2 3">
    <name type="scientific">Brassica napus</name>
    <name type="common">Rape</name>
    <dbReference type="NCBI Taxonomy" id="3708"/>
    <lineage>
        <taxon>Eukaryota</taxon>
        <taxon>Viridiplantae</taxon>
        <taxon>Streptophyta</taxon>
        <taxon>Embryophyta</taxon>
        <taxon>Tracheophyta</taxon>
        <taxon>Spermatophyta</taxon>
        <taxon>Magnoliopsida</taxon>
        <taxon>eudicotyledons</taxon>
        <taxon>Gunneridae</taxon>
        <taxon>Pentapetalae</taxon>
        <taxon>rosids</taxon>
        <taxon>malvids</taxon>
        <taxon>Brassicales</taxon>
        <taxon>Brassicaceae</taxon>
        <taxon>Brassiceae</taxon>
        <taxon>Brassica</taxon>
    </lineage>
</organism>
<reference evidence="2 3" key="1">
    <citation type="submission" date="2021-05" db="EMBL/GenBank/DDBJ databases">
        <title>Genome Assembly of Synthetic Allotetraploid Brassica napus Reveals Homoeologous Exchanges between Subgenomes.</title>
        <authorList>
            <person name="Davis J.T."/>
        </authorList>
    </citation>
    <scope>NUCLEOTIDE SEQUENCE [LARGE SCALE GENOMIC DNA]</scope>
    <source>
        <strain evidence="3">cv. Da-Ae</strain>
        <tissue evidence="2">Seedling</tissue>
    </source>
</reference>
<feature type="region of interest" description="Disordered" evidence="1">
    <location>
        <begin position="478"/>
        <end position="502"/>
    </location>
</feature>
<evidence type="ECO:0000256" key="1">
    <source>
        <dbReference type="SAM" id="MobiDB-lite"/>
    </source>
</evidence>
<accession>A0ABQ7ZHM7</accession>
<keyword evidence="3" id="KW-1185">Reference proteome</keyword>
<dbReference type="Proteomes" id="UP000824890">
    <property type="component" value="Unassembled WGS sequence"/>
</dbReference>
<evidence type="ECO:0000313" key="3">
    <source>
        <dbReference type="Proteomes" id="UP000824890"/>
    </source>
</evidence>
<gene>
    <name evidence="2" type="ORF">HID58_067126</name>
</gene>
<evidence type="ECO:0000313" key="2">
    <source>
        <dbReference type="EMBL" id="KAH0879732.1"/>
    </source>
</evidence>
<comment type="caution">
    <text evidence="2">The sequence shown here is derived from an EMBL/GenBank/DDBJ whole genome shotgun (WGS) entry which is preliminary data.</text>
</comment>
<protein>
    <recommendedName>
        <fullName evidence="4">Aminotransferase-like plant mobile domain-containing protein</fullName>
    </recommendedName>
</protein>
<evidence type="ECO:0008006" key="4">
    <source>
        <dbReference type="Google" id="ProtNLM"/>
    </source>
</evidence>
<proteinExistence type="predicted"/>
<feature type="non-terminal residue" evidence="2">
    <location>
        <position position="502"/>
    </location>
</feature>
<dbReference type="EMBL" id="JAGKQM010000015">
    <property type="protein sequence ID" value="KAH0879732.1"/>
    <property type="molecule type" value="Genomic_DNA"/>
</dbReference>
<name>A0ABQ7ZHM7_BRANA</name>
<sequence>MKAICIEILVRWQYLRPWKNGRPKGKAQGQGPVVLGAKRQCYPYRLSFHMSKLERLWQGIWNNDNDGAWNFHPDPTDFGFGAMIRHDETYEYLLGIVRTRYVLGERTPIVLSYQFPSWILGPLGRRSVPISVTTTADIPVMMSVREWFTESVARFHYNRRDNFVVGRKRFVVDSSQNAYTRREYEKLVEGERMTCSRAILEELFNEEEMMVLHRVDLEMYMSDREAVAREIIMIEDEDDTMAEAHVSAEETPFATQGGVGHDHTQPTVGEECTLPLTQIAEAPQAPPAVPLDLTHVVRRRSMETPMAFWQGLYGDDLVLPDGVATDREGENEEVEDDPCVPLGPVSGALAVTSLADNDISSTGSCENLDIVPPATETVAVGAHATSQTNVVSAINNAVSAIDNAVSAIDTGNELLAAFEQFLASRGGGVQTVAEIGESSKSALAGNTVPQTTEPVVAPVAPGLTIGCVSAAEPIPTVVPDLDQHSSSAGSGDDGGYALFESS</sequence>